<dbReference type="Proteomes" id="UP000054270">
    <property type="component" value="Unassembled WGS sequence"/>
</dbReference>
<name>A0A0D2KL33_HYPSF</name>
<sequence>MTEKYVDNSDLRDAEPAYMHTVAPDPRRLESLDNPRVQEEGCIGITSEKKYYEYPDVPGGSVFIKRNLTPSEFLVSRATGCLVLPDMIIERIRNEAATIRYIQAHTTIPTPNIRCAFEDHGRFYIITDFVAGVALSQLPDEHKPVVFAELQEYIAQMRMLKSTVMGSVAGGVVLPYRLGEVIPADEIPKLRDAPTPEFVMCHNDRSRQS</sequence>
<keyword evidence="2" id="KW-1185">Reference proteome</keyword>
<dbReference type="EMBL" id="KN817648">
    <property type="protein sequence ID" value="KJA15327.1"/>
    <property type="molecule type" value="Genomic_DNA"/>
</dbReference>
<dbReference type="PANTHER" id="PTHR21310:SF15">
    <property type="entry name" value="AMINOGLYCOSIDE PHOSPHOTRANSFERASE DOMAIN-CONTAINING PROTEIN"/>
    <property type="match status" value="1"/>
</dbReference>
<dbReference type="AlphaFoldDB" id="A0A0D2KL33"/>
<evidence type="ECO:0000313" key="1">
    <source>
        <dbReference type="EMBL" id="KJA15327.1"/>
    </source>
</evidence>
<dbReference type="OrthoDB" id="8300194at2759"/>
<evidence type="ECO:0008006" key="3">
    <source>
        <dbReference type="Google" id="ProtNLM"/>
    </source>
</evidence>
<dbReference type="SUPFAM" id="SSF56112">
    <property type="entry name" value="Protein kinase-like (PK-like)"/>
    <property type="match status" value="1"/>
</dbReference>
<accession>A0A0D2KL33</accession>
<dbReference type="PANTHER" id="PTHR21310">
    <property type="entry name" value="AMINOGLYCOSIDE PHOSPHOTRANSFERASE-RELATED-RELATED"/>
    <property type="match status" value="1"/>
</dbReference>
<organism evidence="1 2">
    <name type="scientific">Hypholoma sublateritium (strain FD-334 SS-4)</name>
    <dbReference type="NCBI Taxonomy" id="945553"/>
    <lineage>
        <taxon>Eukaryota</taxon>
        <taxon>Fungi</taxon>
        <taxon>Dikarya</taxon>
        <taxon>Basidiomycota</taxon>
        <taxon>Agaricomycotina</taxon>
        <taxon>Agaricomycetes</taxon>
        <taxon>Agaricomycetidae</taxon>
        <taxon>Agaricales</taxon>
        <taxon>Agaricineae</taxon>
        <taxon>Strophariaceae</taxon>
        <taxon>Hypholoma</taxon>
    </lineage>
</organism>
<dbReference type="InterPro" id="IPR011009">
    <property type="entry name" value="Kinase-like_dom_sf"/>
</dbReference>
<dbReference type="OMA" id="HVAMERV"/>
<proteinExistence type="predicted"/>
<evidence type="ECO:0000313" key="2">
    <source>
        <dbReference type="Proteomes" id="UP000054270"/>
    </source>
</evidence>
<dbReference type="STRING" id="945553.A0A0D2KL33"/>
<gene>
    <name evidence="1" type="ORF">HYPSUDRAFT_58877</name>
</gene>
<reference evidence="2" key="1">
    <citation type="submission" date="2014-04" db="EMBL/GenBank/DDBJ databases">
        <title>Evolutionary Origins and Diversification of the Mycorrhizal Mutualists.</title>
        <authorList>
            <consortium name="DOE Joint Genome Institute"/>
            <consortium name="Mycorrhizal Genomics Consortium"/>
            <person name="Kohler A."/>
            <person name="Kuo A."/>
            <person name="Nagy L.G."/>
            <person name="Floudas D."/>
            <person name="Copeland A."/>
            <person name="Barry K.W."/>
            <person name="Cichocki N."/>
            <person name="Veneault-Fourrey C."/>
            <person name="LaButti K."/>
            <person name="Lindquist E.A."/>
            <person name="Lipzen A."/>
            <person name="Lundell T."/>
            <person name="Morin E."/>
            <person name="Murat C."/>
            <person name="Riley R."/>
            <person name="Ohm R."/>
            <person name="Sun H."/>
            <person name="Tunlid A."/>
            <person name="Henrissat B."/>
            <person name="Grigoriev I.V."/>
            <person name="Hibbett D.S."/>
            <person name="Martin F."/>
        </authorList>
    </citation>
    <scope>NUCLEOTIDE SEQUENCE [LARGE SCALE GENOMIC DNA]</scope>
    <source>
        <strain evidence="2">FD-334 SS-4</strain>
    </source>
</reference>
<protein>
    <recommendedName>
        <fullName evidence="3">Aminoglycoside phosphotransferase domain-containing protein</fullName>
    </recommendedName>
</protein>
<dbReference type="InterPro" id="IPR051678">
    <property type="entry name" value="AGP_Transferase"/>
</dbReference>